<evidence type="ECO:0000313" key="1">
    <source>
        <dbReference type="EMBL" id="EEG48225.1"/>
    </source>
</evidence>
<reference evidence="1 2" key="2">
    <citation type="submission" date="2009-02" db="EMBL/GenBank/DDBJ databases">
        <title>Draft genome sequence of Blautia hydrogenotrophica DSM 10507 (Ruminococcus hydrogenotrophicus DSM 10507).</title>
        <authorList>
            <person name="Sudarsanam P."/>
            <person name="Ley R."/>
            <person name="Guruge J."/>
            <person name="Turnbaugh P.J."/>
            <person name="Mahowald M."/>
            <person name="Liep D."/>
            <person name="Gordon J."/>
        </authorList>
    </citation>
    <scope>NUCLEOTIDE SEQUENCE [LARGE SCALE GENOMIC DNA]</scope>
    <source>
        <strain evidence="2">DSM 10507 / JCM 14656 / S5a33</strain>
    </source>
</reference>
<evidence type="ECO:0000313" key="2">
    <source>
        <dbReference type="Proteomes" id="UP000003100"/>
    </source>
</evidence>
<dbReference type="Pfam" id="PF05135">
    <property type="entry name" value="Phage_connect_1"/>
    <property type="match status" value="1"/>
</dbReference>
<dbReference type="eggNOG" id="ENOG5033E9D">
    <property type="taxonomic scope" value="Bacteria"/>
</dbReference>
<dbReference type="HOGENOM" id="CLU_165430_1_1_9"/>
<gene>
    <name evidence="1" type="ORF">RUMHYD_02856</name>
</gene>
<protein>
    <recommendedName>
        <fullName evidence="3">Phage gp6-like head-tail connector protein</fullName>
    </recommendedName>
</protein>
<name>C0CPQ5_BLAHS</name>
<dbReference type="RefSeq" id="WP_005950566.1">
    <property type="nucleotide sequence ID" value="NZ_CP136423.1"/>
</dbReference>
<organism evidence="1 2">
    <name type="scientific">Blautia hydrogenotrophica (strain DSM 10507 / JCM 14656 / S5a33)</name>
    <name type="common">Ruminococcus hydrogenotrophicus</name>
    <dbReference type="NCBI Taxonomy" id="476272"/>
    <lineage>
        <taxon>Bacteria</taxon>
        <taxon>Bacillati</taxon>
        <taxon>Bacillota</taxon>
        <taxon>Clostridia</taxon>
        <taxon>Lachnospirales</taxon>
        <taxon>Lachnospiraceae</taxon>
        <taxon>Blautia</taxon>
    </lineage>
</organism>
<accession>C0CPQ5</accession>
<comment type="caution">
    <text evidence="1">The sequence shown here is derived from an EMBL/GenBank/DDBJ whole genome shotgun (WGS) entry which is preliminary data.</text>
</comment>
<dbReference type="InterPro" id="IPR021146">
    <property type="entry name" value="Phage_gp6-like_head-tail"/>
</dbReference>
<proteinExistence type="predicted"/>
<reference evidence="1 2" key="1">
    <citation type="submission" date="2009-01" db="EMBL/GenBank/DDBJ databases">
        <authorList>
            <person name="Fulton L."/>
            <person name="Clifton S."/>
            <person name="Fulton B."/>
            <person name="Xu J."/>
            <person name="Minx P."/>
            <person name="Pepin K.H."/>
            <person name="Johnson M."/>
            <person name="Bhonagiri V."/>
            <person name="Nash W.E."/>
            <person name="Mardis E.R."/>
            <person name="Wilson R.K."/>
        </authorList>
    </citation>
    <scope>NUCLEOTIDE SEQUENCE [LARGE SCALE GENOMIC DNA]</scope>
    <source>
        <strain evidence="2">DSM 10507 / JCM 14656 / S5a33</strain>
    </source>
</reference>
<dbReference type="AlphaFoldDB" id="C0CPQ5"/>
<dbReference type="Proteomes" id="UP000003100">
    <property type="component" value="Unassembled WGS sequence"/>
</dbReference>
<dbReference type="EMBL" id="ACBZ01000158">
    <property type="protein sequence ID" value="EEG48225.1"/>
    <property type="molecule type" value="Genomic_DNA"/>
</dbReference>
<dbReference type="GeneID" id="86822574"/>
<evidence type="ECO:0008006" key="3">
    <source>
        <dbReference type="Google" id="ProtNLM"/>
    </source>
</evidence>
<sequence length="108" mass="12198">MLEKIKILLGLPVEEHLLDEKLNIILDAAKNRLKLLLGGIEVPPQMEYILVDVSVIRFNKIGSEGLSSHTVEGESLSFAEDDFANYRTDIQAYLDTQKDVVRGKVRFL</sequence>
<dbReference type="PATRIC" id="fig|476272.21.peg.990"/>
<keyword evidence="2" id="KW-1185">Reference proteome</keyword>